<evidence type="ECO:0000313" key="1">
    <source>
        <dbReference type="EMBL" id="GAI88992.1"/>
    </source>
</evidence>
<accession>X1S7J4</accession>
<comment type="caution">
    <text evidence="1">The sequence shown here is derived from an EMBL/GenBank/DDBJ whole genome shotgun (WGS) entry which is preliminary data.</text>
</comment>
<reference evidence="1" key="1">
    <citation type="journal article" date="2014" name="Front. Microbiol.">
        <title>High frequency of phylogenetically diverse reductive dehalogenase-homologous genes in deep subseafloor sedimentary metagenomes.</title>
        <authorList>
            <person name="Kawai M."/>
            <person name="Futagami T."/>
            <person name="Toyoda A."/>
            <person name="Takaki Y."/>
            <person name="Nishi S."/>
            <person name="Hori S."/>
            <person name="Arai W."/>
            <person name="Tsubouchi T."/>
            <person name="Morono Y."/>
            <person name="Uchiyama I."/>
            <person name="Ito T."/>
            <person name="Fujiyama A."/>
            <person name="Inagaki F."/>
            <person name="Takami H."/>
        </authorList>
    </citation>
    <scope>NUCLEOTIDE SEQUENCE</scope>
    <source>
        <strain evidence="1">Expedition CK06-06</strain>
    </source>
</reference>
<dbReference type="EMBL" id="BARW01020161">
    <property type="protein sequence ID" value="GAI88992.1"/>
    <property type="molecule type" value="Genomic_DNA"/>
</dbReference>
<sequence>MTKMNVDLTREFDTTYFEIAVPFTSVAIPTIGPIANSGNKVSIEW</sequence>
<organism evidence="1">
    <name type="scientific">marine sediment metagenome</name>
    <dbReference type="NCBI Taxonomy" id="412755"/>
    <lineage>
        <taxon>unclassified sequences</taxon>
        <taxon>metagenomes</taxon>
        <taxon>ecological metagenomes</taxon>
    </lineage>
</organism>
<dbReference type="AlphaFoldDB" id="X1S7J4"/>
<name>X1S7J4_9ZZZZ</name>
<gene>
    <name evidence="1" type="ORF">S12H4_34121</name>
</gene>
<proteinExistence type="predicted"/>
<protein>
    <submittedName>
        <fullName evidence="1">Uncharacterized protein</fullName>
    </submittedName>
</protein>